<name>A0A068Z738_9GAMM</name>
<reference evidence="1 2" key="1">
    <citation type="journal article" date="2014" name="Genome Announc.">
        <title>Whole-Genome Sequence of Serratia symbiotica Strain CWBI-2.3T, a Free-Living Symbiont of the Black Bean Aphid Aphis fabae.</title>
        <authorList>
            <person name="Foray V."/>
            <person name="Grigorescu A.S."/>
            <person name="Sabri A."/>
            <person name="Haubruge E."/>
            <person name="Lognay G."/>
            <person name="Francis F."/>
            <person name="Fauconnier M.L."/>
            <person name="Hance T."/>
            <person name="Thonart P."/>
        </authorList>
    </citation>
    <scope>NUCLEOTIDE SEQUENCE [LARGE SCALE GENOMIC DNA]</scope>
    <source>
        <strain evidence="1">CWBI-2.3</strain>
    </source>
</reference>
<accession>A0A068Z738</accession>
<dbReference type="Proteomes" id="UP000042738">
    <property type="component" value="Chromosome"/>
</dbReference>
<protein>
    <submittedName>
        <fullName evidence="1">Uncharacterized protein</fullName>
    </submittedName>
</protein>
<dbReference type="EMBL" id="CP050855">
    <property type="protein sequence ID" value="QLH62792.1"/>
    <property type="molecule type" value="Genomic_DNA"/>
</dbReference>
<sequence length="102" mass="11413">MPEEKKVSKDSDDLSLLLDDELKNLSDVGATLGYGRTRFYQWCRGRGLLTPMNTPSIEMISAGYMVTALSDTGYPRVYVTHDGVNYVGNLFETDIQKGMIKL</sequence>
<dbReference type="RefSeq" id="WP_040265662.1">
    <property type="nucleotide sequence ID" value="NZ_CAXKXZ010000006.1"/>
</dbReference>
<gene>
    <name evidence="1" type="ORF">SYMBAF_07350</name>
</gene>
<evidence type="ECO:0000313" key="2">
    <source>
        <dbReference type="Proteomes" id="UP000042738"/>
    </source>
</evidence>
<dbReference type="GeneID" id="93736329"/>
<organism evidence="1 2">
    <name type="scientific">Serratia symbiotica</name>
    <dbReference type="NCBI Taxonomy" id="138074"/>
    <lineage>
        <taxon>Bacteria</taxon>
        <taxon>Pseudomonadati</taxon>
        <taxon>Pseudomonadota</taxon>
        <taxon>Gammaproteobacteria</taxon>
        <taxon>Enterobacterales</taxon>
        <taxon>Yersiniaceae</taxon>
        <taxon>Serratia</taxon>
    </lineage>
</organism>
<proteinExistence type="predicted"/>
<evidence type="ECO:0000313" key="1">
    <source>
        <dbReference type="EMBL" id="QLH62792.1"/>
    </source>
</evidence>
<dbReference type="AlphaFoldDB" id="A0A068Z738"/>